<dbReference type="Proteomes" id="UP001078443">
    <property type="component" value="Unassembled WGS sequence"/>
</dbReference>
<dbReference type="Pfam" id="PF06949">
    <property type="entry name" value="DUF1292"/>
    <property type="match status" value="1"/>
</dbReference>
<comment type="caution">
    <text evidence="1">The sequence shown here is derived from an EMBL/GenBank/DDBJ whole genome shotgun (WGS) entry which is preliminary data.</text>
</comment>
<organism evidence="1 2">
    <name type="scientific">Clostridium aestuarii</name>
    <dbReference type="NCBI Taxonomy" id="338193"/>
    <lineage>
        <taxon>Bacteria</taxon>
        <taxon>Bacillati</taxon>
        <taxon>Bacillota</taxon>
        <taxon>Clostridia</taxon>
        <taxon>Eubacteriales</taxon>
        <taxon>Clostridiaceae</taxon>
        <taxon>Clostridium</taxon>
    </lineage>
</organism>
<sequence>MDKEKTHDCECEEGKCGCGCEEHEALIVELEDENGKVVPCEVVDGFEYKGNEYALLQHPEEDSVYLFKVVGEGEEGELVIPEDDEFDEVTAYYESLIEE</sequence>
<proteinExistence type="predicted"/>
<dbReference type="InterPro" id="IPR009711">
    <property type="entry name" value="UPF0473"/>
</dbReference>
<reference evidence="1" key="1">
    <citation type="submission" date="2022-12" db="EMBL/GenBank/DDBJ databases">
        <authorList>
            <person name="Wang J."/>
        </authorList>
    </citation>
    <scope>NUCLEOTIDE SEQUENCE</scope>
    <source>
        <strain evidence="1">HY-45-18</strain>
    </source>
</reference>
<dbReference type="EMBL" id="JAPQER010000002">
    <property type="protein sequence ID" value="MCY6483638.1"/>
    <property type="molecule type" value="Genomic_DNA"/>
</dbReference>
<gene>
    <name evidence="1" type="ORF">OW763_04635</name>
</gene>
<evidence type="ECO:0000313" key="2">
    <source>
        <dbReference type="Proteomes" id="UP001078443"/>
    </source>
</evidence>
<name>A0ABT4D0Q7_9CLOT</name>
<keyword evidence="2" id="KW-1185">Reference proteome</keyword>
<dbReference type="RefSeq" id="WP_268039914.1">
    <property type="nucleotide sequence ID" value="NZ_JAPQER010000002.1"/>
</dbReference>
<protein>
    <submittedName>
        <fullName evidence="1">DUF1292 domain-containing protein</fullName>
    </submittedName>
</protein>
<evidence type="ECO:0000313" key="1">
    <source>
        <dbReference type="EMBL" id="MCY6483638.1"/>
    </source>
</evidence>
<accession>A0ABT4D0Q7</accession>